<evidence type="ECO:0000256" key="2">
    <source>
        <dbReference type="ARBA" id="ARBA00009539"/>
    </source>
</evidence>
<dbReference type="PANTHER" id="PTHR48069:SF3">
    <property type="entry name" value="DIHYDROFOLATE REDUCTASE"/>
    <property type="match status" value="1"/>
</dbReference>
<dbReference type="GO" id="GO:0050661">
    <property type="term" value="F:NADP binding"/>
    <property type="evidence" value="ECO:0007669"/>
    <property type="project" value="InterPro"/>
</dbReference>
<evidence type="ECO:0000256" key="8">
    <source>
        <dbReference type="RuleBase" id="RU004474"/>
    </source>
</evidence>
<dbReference type="PROSITE" id="PS00075">
    <property type="entry name" value="DHFR_1"/>
    <property type="match status" value="1"/>
</dbReference>
<comment type="function">
    <text evidence="7">Key enzyme in folate metabolism. Catalyzes an essential reaction for de novo glycine and purine synthesis, and for DNA precursor synthesis.</text>
</comment>
<dbReference type="AlphaFoldDB" id="A0A7V7PS64"/>
<dbReference type="InterPro" id="IPR001796">
    <property type="entry name" value="DHFR_dom"/>
</dbReference>
<dbReference type="PRINTS" id="PR00070">
    <property type="entry name" value="DHFR"/>
</dbReference>
<dbReference type="InterPro" id="IPR017925">
    <property type="entry name" value="DHFR_CS"/>
</dbReference>
<keyword evidence="6" id="KW-0560">Oxidoreductase</keyword>
<dbReference type="UniPathway" id="UPA00077">
    <property type="reaction ID" value="UER00158"/>
</dbReference>
<sequence length="247" mass="28615">MPDIPVLQRFLITLTRIITSFDRGSTLSEIRVRLPSATSLVARSAESHVIGRDNRLPWHLRTDLKKFRQRTEGHVIIMGRRTFESIGRPLPNRTNIVLSRSEVDAPGVEWASNVETALLLAETKSILLQKKDFFVIGGEQIYTMFLPYINKVFLTEVHDRGISGDARFDVNFGANEWDQFRKDDYKKSDFDEYDFSMICYMRKINVQRTVFRDKFLKSNPALVGLIEPYLEVVIKSEPERQLELESV</sequence>
<protein>
    <recommendedName>
        <fullName evidence="3">dihydrofolate reductase</fullName>
        <ecNumber evidence="3">1.5.1.3</ecNumber>
    </recommendedName>
</protein>
<dbReference type="EC" id="1.5.1.3" evidence="3"/>
<dbReference type="GO" id="GO:0005829">
    <property type="term" value="C:cytosol"/>
    <property type="evidence" value="ECO:0007669"/>
    <property type="project" value="TreeGrafter"/>
</dbReference>
<dbReference type="GO" id="GO:0046654">
    <property type="term" value="P:tetrahydrofolate biosynthetic process"/>
    <property type="evidence" value="ECO:0007669"/>
    <property type="project" value="UniProtKB-UniPathway"/>
</dbReference>
<reference evidence="10 11" key="1">
    <citation type="submission" date="2019-09" db="EMBL/GenBank/DDBJ databases">
        <title>YIM 132180 draft genome.</title>
        <authorList>
            <person name="Zhang K."/>
        </authorList>
    </citation>
    <scope>NUCLEOTIDE SEQUENCE [LARGE SCALE GENOMIC DNA]</scope>
    <source>
        <strain evidence="10 11">YIM 132180</strain>
    </source>
</reference>
<evidence type="ECO:0000313" key="11">
    <source>
        <dbReference type="Proteomes" id="UP000432089"/>
    </source>
</evidence>
<proteinExistence type="inferred from homology"/>
<evidence type="ECO:0000256" key="5">
    <source>
        <dbReference type="ARBA" id="ARBA00022857"/>
    </source>
</evidence>
<dbReference type="GO" id="GO:0046655">
    <property type="term" value="P:folic acid metabolic process"/>
    <property type="evidence" value="ECO:0007669"/>
    <property type="project" value="TreeGrafter"/>
</dbReference>
<organism evidence="10 11">
    <name type="scientific">Plantimonas leprariae</name>
    <dbReference type="NCBI Taxonomy" id="2615207"/>
    <lineage>
        <taxon>Bacteria</taxon>
        <taxon>Pseudomonadati</taxon>
        <taxon>Pseudomonadota</taxon>
        <taxon>Alphaproteobacteria</taxon>
        <taxon>Hyphomicrobiales</taxon>
        <taxon>Aurantimonadaceae</taxon>
        <taxon>Plantimonas</taxon>
    </lineage>
</organism>
<comment type="similarity">
    <text evidence="2 8">Belongs to the dihydrofolate reductase family.</text>
</comment>
<dbReference type="GO" id="GO:0046452">
    <property type="term" value="P:dihydrofolate metabolic process"/>
    <property type="evidence" value="ECO:0007669"/>
    <property type="project" value="TreeGrafter"/>
</dbReference>
<keyword evidence="11" id="KW-1185">Reference proteome</keyword>
<accession>A0A7V7PS64</accession>
<dbReference type="Pfam" id="PF00186">
    <property type="entry name" value="DHFR_1"/>
    <property type="match status" value="1"/>
</dbReference>
<evidence type="ECO:0000256" key="4">
    <source>
        <dbReference type="ARBA" id="ARBA00022563"/>
    </source>
</evidence>
<dbReference type="InterPro" id="IPR012259">
    <property type="entry name" value="DHFR"/>
</dbReference>
<evidence type="ECO:0000259" key="9">
    <source>
        <dbReference type="PROSITE" id="PS51330"/>
    </source>
</evidence>
<dbReference type="InterPro" id="IPR024072">
    <property type="entry name" value="DHFR-like_dom_sf"/>
</dbReference>
<dbReference type="GO" id="GO:0006730">
    <property type="term" value="P:one-carbon metabolic process"/>
    <property type="evidence" value="ECO:0007669"/>
    <property type="project" value="UniProtKB-KW"/>
</dbReference>
<dbReference type="PANTHER" id="PTHR48069">
    <property type="entry name" value="DIHYDROFOLATE REDUCTASE"/>
    <property type="match status" value="1"/>
</dbReference>
<evidence type="ECO:0000256" key="6">
    <source>
        <dbReference type="ARBA" id="ARBA00023002"/>
    </source>
</evidence>
<comment type="caution">
    <text evidence="10">The sequence shown here is derived from an EMBL/GenBank/DDBJ whole genome shotgun (WGS) entry which is preliminary data.</text>
</comment>
<evidence type="ECO:0000256" key="7">
    <source>
        <dbReference type="ARBA" id="ARBA00025067"/>
    </source>
</evidence>
<feature type="domain" description="DHFR" evidence="9">
    <location>
        <begin position="36"/>
        <end position="202"/>
    </location>
</feature>
<dbReference type="Gene3D" id="3.40.430.10">
    <property type="entry name" value="Dihydrofolate Reductase, subunit A"/>
    <property type="match status" value="1"/>
</dbReference>
<dbReference type="EMBL" id="VZDO01000002">
    <property type="protein sequence ID" value="KAB0681929.1"/>
    <property type="molecule type" value="Genomic_DNA"/>
</dbReference>
<evidence type="ECO:0000313" key="10">
    <source>
        <dbReference type="EMBL" id="KAB0681929.1"/>
    </source>
</evidence>
<dbReference type="GO" id="GO:0004146">
    <property type="term" value="F:dihydrofolate reductase activity"/>
    <property type="evidence" value="ECO:0007669"/>
    <property type="project" value="UniProtKB-EC"/>
</dbReference>
<comment type="pathway">
    <text evidence="1">Cofactor biosynthesis; tetrahydrofolate biosynthesis; 5,6,7,8-tetrahydrofolate from 7,8-dihydrofolate: step 1/1.</text>
</comment>
<keyword evidence="5" id="KW-0521">NADP</keyword>
<evidence type="ECO:0000256" key="3">
    <source>
        <dbReference type="ARBA" id="ARBA00012856"/>
    </source>
</evidence>
<dbReference type="Proteomes" id="UP000432089">
    <property type="component" value="Unassembled WGS sequence"/>
</dbReference>
<dbReference type="PROSITE" id="PS51330">
    <property type="entry name" value="DHFR_2"/>
    <property type="match status" value="1"/>
</dbReference>
<dbReference type="SUPFAM" id="SSF53597">
    <property type="entry name" value="Dihydrofolate reductase-like"/>
    <property type="match status" value="1"/>
</dbReference>
<dbReference type="CDD" id="cd00209">
    <property type="entry name" value="DHFR"/>
    <property type="match status" value="1"/>
</dbReference>
<gene>
    <name evidence="10" type="ORF">F6X38_03700</name>
</gene>
<evidence type="ECO:0000256" key="1">
    <source>
        <dbReference type="ARBA" id="ARBA00004903"/>
    </source>
</evidence>
<keyword evidence="4" id="KW-0554">One-carbon metabolism</keyword>
<name>A0A7V7PS64_9HYPH</name>